<dbReference type="InterPro" id="IPR011059">
    <property type="entry name" value="Metal-dep_hydrolase_composite"/>
</dbReference>
<dbReference type="GO" id="GO:0050270">
    <property type="term" value="F:S-adenosylhomocysteine deaminase activity"/>
    <property type="evidence" value="ECO:0007669"/>
    <property type="project" value="UniProtKB-EC"/>
</dbReference>
<dbReference type="Proteomes" id="UP001620520">
    <property type="component" value="Unassembled WGS sequence"/>
</dbReference>
<dbReference type="PANTHER" id="PTHR43794">
    <property type="entry name" value="AMINOHYDROLASE SSNA-RELATED"/>
    <property type="match status" value="1"/>
</dbReference>
<keyword evidence="4" id="KW-1185">Reference proteome</keyword>
<dbReference type="GO" id="GO:0090614">
    <property type="term" value="F:5'-methylthioadenosine deaminase activity"/>
    <property type="evidence" value="ECO:0007669"/>
    <property type="project" value="UniProtKB-EC"/>
</dbReference>
<dbReference type="SUPFAM" id="SSF51338">
    <property type="entry name" value="Composite domain of metallo-dependent hydrolases"/>
    <property type="match status" value="1"/>
</dbReference>
<gene>
    <name evidence="3" type="ORF">ABIA52_003458</name>
</gene>
<evidence type="ECO:0000313" key="4">
    <source>
        <dbReference type="Proteomes" id="UP001620520"/>
    </source>
</evidence>
<dbReference type="EMBL" id="JBIYEW010000003">
    <property type="protein sequence ID" value="MFK4640569.1"/>
    <property type="molecule type" value="Genomic_DNA"/>
</dbReference>
<dbReference type="EC" id="3.5.4.31" evidence="3"/>
<comment type="caution">
    <text evidence="3">The sequence shown here is derived from an EMBL/GenBank/DDBJ whole genome shotgun (WGS) entry which is preliminary data.</text>
</comment>
<keyword evidence="1 3" id="KW-0378">Hydrolase</keyword>
<dbReference type="PANTHER" id="PTHR43794:SF11">
    <property type="entry name" value="AMIDOHYDROLASE-RELATED DOMAIN-CONTAINING PROTEIN"/>
    <property type="match status" value="1"/>
</dbReference>
<evidence type="ECO:0000313" key="3">
    <source>
        <dbReference type="EMBL" id="MFK4640569.1"/>
    </source>
</evidence>
<dbReference type="InterPro" id="IPR032466">
    <property type="entry name" value="Metal_Hydrolase"/>
</dbReference>
<dbReference type="InterPro" id="IPR050287">
    <property type="entry name" value="MTA/SAH_deaminase"/>
</dbReference>
<protein>
    <submittedName>
        <fullName evidence="3">5-methylthioadenosine/S-adenosylhomocysteine deaminase</fullName>
        <ecNumber evidence="3">3.5.4.28</ecNumber>
        <ecNumber evidence="3">3.5.4.31</ecNumber>
    </submittedName>
</protein>
<accession>A0ABW8NAF0</accession>
<evidence type="ECO:0000256" key="1">
    <source>
        <dbReference type="ARBA" id="ARBA00022801"/>
    </source>
</evidence>
<dbReference type="EC" id="3.5.4.28" evidence="3"/>
<proteinExistence type="predicted"/>
<feature type="domain" description="Amidohydrolase-related" evidence="2">
    <location>
        <begin position="82"/>
        <end position="437"/>
    </location>
</feature>
<dbReference type="SUPFAM" id="SSF51556">
    <property type="entry name" value="Metallo-dependent hydrolases"/>
    <property type="match status" value="1"/>
</dbReference>
<dbReference type="Gene3D" id="2.30.40.10">
    <property type="entry name" value="Urease, subunit C, domain 1"/>
    <property type="match status" value="1"/>
</dbReference>
<dbReference type="Gene3D" id="3.20.20.140">
    <property type="entry name" value="Metal-dependent hydrolases"/>
    <property type="match status" value="1"/>
</dbReference>
<dbReference type="Pfam" id="PF01979">
    <property type="entry name" value="Amidohydro_1"/>
    <property type="match status" value="1"/>
</dbReference>
<sequence length="485" mass="51686">MYFNTDSNHHWHRLGILQEPHVGGCASIMATVIENGLILSMRAGAEPEIGSILIGDDGRIVAVGAEVSPPPGAVIIDAERCIVMPGMIDAHRHSWLSSTRTSASGWTSYNFLKHIRGKAMQDYRPKDLYISALVGMLDALEGGVTTVLDYAHCLNSPEHVDANMEALEHSGGRAVYGIGFNEVPGKRGGFRSLEERFDNLRNMVAKGSSNELVTLWTSASDLPFEGAQTLVEQVRASRALGVPITLHGCVVQLPNLPTEVEALNAEGLLGPDILWAHMGLATDEELKLVLDSGGKIVSLPAAEMLGAFIPPVIARWSALGGRPAIGVTMVTGAPRDLFTTMFAGMVSYRLDHPDTVPDDPGTFEVGMREAVEWATINGAEAVGLADRIGSLEPGKDADIIILRPGLVAEPVINPWGTVVSQLGTGNVDTVLVKGKVVKRDGKLLADTSRIATDFRSTMDHLAHANPVLRGPWVTGSGCGCNECSS</sequence>
<reference evidence="3 4" key="1">
    <citation type="submission" date="2024-10" db="EMBL/GenBank/DDBJ databases">
        <title>Novel secondary metabolite-producing bacteria for plant disease control.</title>
        <authorList>
            <person name="Chevrette M."/>
        </authorList>
    </citation>
    <scope>NUCLEOTIDE SEQUENCE [LARGE SCALE GENOMIC DNA]</scope>
    <source>
        <strain evidence="3 4">J30 TE3557</strain>
    </source>
</reference>
<name>A0ABW8NAF0_9MICC</name>
<dbReference type="InterPro" id="IPR006680">
    <property type="entry name" value="Amidohydro-rel"/>
</dbReference>
<organism evidence="3 4">
    <name type="scientific">Paenarthrobacter histidinolovorans</name>
    <dbReference type="NCBI Taxonomy" id="43664"/>
    <lineage>
        <taxon>Bacteria</taxon>
        <taxon>Bacillati</taxon>
        <taxon>Actinomycetota</taxon>
        <taxon>Actinomycetes</taxon>
        <taxon>Micrococcales</taxon>
        <taxon>Micrococcaceae</taxon>
        <taxon>Paenarthrobacter</taxon>
    </lineage>
</organism>
<evidence type="ECO:0000259" key="2">
    <source>
        <dbReference type="Pfam" id="PF01979"/>
    </source>
</evidence>